<evidence type="ECO:0000259" key="2">
    <source>
        <dbReference type="PROSITE" id="PS50125"/>
    </source>
</evidence>
<dbReference type="GO" id="GO:0004016">
    <property type="term" value="F:adenylate cyclase activity"/>
    <property type="evidence" value="ECO:0007669"/>
    <property type="project" value="UniProtKB-EC"/>
</dbReference>
<dbReference type="InterPro" id="IPR050697">
    <property type="entry name" value="Adenylyl/Guanylyl_Cyclase_3/4"/>
</dbReference>
<keyword evidence="1" id="KW-0812">Transmembrane</keyword>
<evidence type="ECO:0000313" key="3">
    <source>
        <dbReference type="EMBL" id="ASO05646.1"/>
    </source>
</evidence>
<keyword evidence="1" id="KW-0472">Membrane</keyword>
<gene>
    <name evidence="3" type="primary">cyaA</name>
    <name evidence="3" type="ORF">AREALGSMS7_02190</name>
</gene>
<dbReference type="CDD" id="cd07302">
    <property type="entry name" value="CHD"/>
    <property type="match status" value="1"/>
</dbReference>
<dbReference type="Gene3D" id="3.30.70.1230">
    <property type="entry name" value="Nucleotide cyclase"/>
    <property type="match status" value="1"/>
</dbReference>
<sequence length="397" mass="45544">MAVLKKTLTLRWFTKNLLFCMALQLSPKFRRNLSRIIPFGIIWLVSGWVFWIVEQAAIGNSAQDQSSRVAMNLEIFLFSSFALMAVGLLIGTIELLYLNQVFSKKSFTKKIVYKTIFYILLLLIITSITYPIAKSLELKISILDKRVWDIFWEYWTSLTHLSTDIQLGTSLLISLFYSEISENIGHGVLMNFFTGKYHTPTEELRIFLFSDMKSSTAIAEQLGHIKYFELLKEYYSDFSEAIIQHSGEIYQYVGDEIIISWKYENGIANNNCIKCFFAMKKDLGKRADWYSDSYGVIPTFKAGFHFGKVTTGEIGVLKKEIIFTGDVLNTTARIQGLCNPLNVDVLISGDLCQNLPLDPEFKVQSLGKNELKGKEQNIELFTIMEQGQDHLKKMIKY</sequence>
<keyword evidence="3" id="KW-0456">Lyase</keyword>
<dbReference type="EC" id="4.6.1.1" evidence="3"/>
<dbReference type="Proteomes" id="UP000204551">
    <property type="component" value="Chromosome"/>
</dbReference>
<keyword evidence="1" id="KW-1133">Transmembrane helix</keyword>
<feature type="transmembrane region" description="Helical" evidence="1">
    <location>
        <begin position="36"/>
        <end position="53"/>
    </location>
</feature>
<feature type="transmembrane region" description="Helical" evidence="1">
    <location>
        <begin position="73"/>
        <end position="99"/>
    </location>
</feature>
<dbReference type="InterPro" id="IPR029787">
    <property type="entry name" value="Nucleotide_cyclase"/>
</dbReference>
<evidence type="ECO:0000313" key="4">
    <source>
        <dbReference type="Proteomes" id="UP000204551"/>
    </source>
</evidence>
<dbReference type="EMBL" id="CP022515">
    <property type="protein sequence ID" value="ASO05646.1"/>
    <property type="molecule type" value="Genomic_DNA"/>
</dbReference>
<reference evidence="3 4" key="1">
    <citation type="submission" date="2017-07" db="EMBL/GenBank/DDBJ databases">
        <title>Genome Sequence of Arenibacter algicola Strain SMS7 Isolated from a culture of the Diatom Skeletonema marinoi.</title>
        <authorList>
            <person name="Topel M."/>
            <person name="Pinder M.I.M."/>
            <person name="Johansson O.N."/>
            <person name="Kourtchenko O."/>
            <person name="Godhe A."/>
            <person name="Clarke A.K."/>
        </authorList>
    </citation>
    <scope>NUCLEOTIDE SEQUENCE [LARGE SCALE GENOMIC DNA]</scope>
    <source>
        <strain evidence="3 4">SMS7</strain>
    </source>
</reference>
<dbReference type="InterPro" id="IPR001054">
    <property type="entry name" value="A/G_cyclase"/>
</dbReference>
<dbReference type="AlphaFoldDB" id="A0A221UX15"/>
<dbReference type="PROSITE" id="PS50125">
    <property type="entry name" value="GUANYLATE_CYCLASE_2"/>
    <property type="match status" value="1"/>
</dbReference>
<protein>
    <submittedName>
        <fullName evidence="3">Adenylate cyclase 1</fullName>
        <ecNumber evidence="3">4.6.1.1</ecNumber>
    </submittedName>
</protein>
<name>A0A221UX15_9FLAO</name>
<accession>A0A221UX15</accession>
<dbReference type="KEGG" id="aalg:AREALGSMS7_02190"/>
<organism evidence="3 4">
    <name type="scientific">Arenibacter algicola</name>
    <dbReference type="NCBI Taxonomy" id="616991"/>
    <lineage>
        <taxon>Bacteria</taxon>
        <taxon>Pseudomonadati</taxon>
        <taxon>Bacteroidota</taxon>
        <taxon>Flavobacteriia</taxon>
        <taxon>Flavobacteriales</taxon>
        <taxon>Flavobacteriaceae</taxon>
        <taxon>Arenibacter</taxon>
    </lineage>
</organism>
<dbReference type="PANTHER" id="PTHR43081">
    <property type="entry name" value="ADENYLATE CYCLASE, TERMINAL-DIFFERENTIATION SPECIFIC-RELATED"/>
    <property type="match status" value="1"/>
</dbReference>
<dbReference type="Pfam" id="PF00211">
    <property type="entry name" value="Guanylate_cyc"/>
    <property type="match status" value="1"/>
</dbReference>
<dbReference type="GO" id="GO:0035556">
    <property type="term" value="P:intracellular signal transduction"/>
    <property type="evidence" value="ECO:0007669"/>
    <property type="project" value="InterPro"/>
</dbReference>
<dbReference type="PANTHER" id="PTHR43081:SF1">
    <property type="entry name" value="ADENYLATE CYCLASE, TERMINAL-DIFFERENTIATION SPECIFIC"/>
    <property type="match status" value="1"/>
</dbReference>
<feature type="transmembrane region" description="Helical" evidence="1">
    <location>
        <begin position="111"/>
        <end position="133"/>
    </location>
</feature>
<dbReference type="SUPFAM" id="SSF55073">
    <property type="entry name" value="Nucleotide cyclase"/>
    <property type="match status" value="1"/>
</dbReference>
<proteinExistence type="predicted"/>
<evidence type="ECO:0000256" key="1">
    <source>
        <dbReference type="SAM" id="Phobius"/>
    </source>
</evidence>
<dbReference type="GO" id="GO:0009190">
    <property type="term" value="P:cyclic nucleotide biosynthetic process"/>
    <property type="evidence" value="ECO:0007669"/>
    <property type="project" value="InterPro"/>
</dbReference>
<dbReference type="SMART" id="SM00044">
    <property type="entry name" value="CYCc"/>
    <property type="match status" value="1"/>
</dbReference>
<feature type="domain" description="Guanylate cyclase" evidence="2">
    <location>
        <begin position="206"/>
        <end position="335"/>
    </location>
</feature>